<protein>
    <submittedName>
        <fullName evidence="2">DNA binding protein</fullName>
    </submittedName>
</protein>
<gene>
    <name evidence="2" type="primary">LOC102602238</name>
</gene>
<name>M1AWK1_SOLTU</name>
<evidence type="ECO:0000259" key="1">
    <source>
        <dbReference type="Pfam" id="PF07889"/>
    </source>
</evidence>
<dbReference type="PANTHER" id="PTHR46667">
    <property type="entry name" value="OS05G0182700 PROTEIN"/>
    <property type="match status" value="1"/>
</dbReference>
<sequence>MQTGVATSKVLILVGAGLTGSVILKSGRLSDLISQLQEVINGVNAAETSPGKYDTALLAAQGWSFSDVMYVTKHNMANAVASVSKQLENVSDALASTRRHLTKKLENLDWKLDEQIEISNLITNDVRDVKANLNQIGFDINLIHEMVSGLEGKIELLESNQLHHNLCLFNIPTPQDVTNSGLWYLCQAAGGIKDVQNTKVIQFCLVGKYSICPSLFLLFQNIKMYSYFGYWNFGKGIEAKLIEHSKVTPKENSVKGLEFIVESNESSVPPKSVTDTEGKDVIDNFAKGPVASKMRIHRSYPVGLSLTRSVLGPGF</sequence>
<dbReference type="InterPro" id="IPR012458">
    <property type="entry name" value="DUF1664"/>
</dbReference>
<reference evidence="2" key="2">
    <citation type="submission" date="2015-06" db="UniProtKB">
        <authorList>
            <consortium name="EnsemblPlants"/>
        </authorList>
    </citation>
    <scope>IDENTIFICATION</scope>
    <source>
        <strain evidence="2">DM1-3 516 R44</strain>
    </source>
</reference>
<dbReference type="EnsemblPlants" id="PGSC0003DMT400031946">
    <property type="protein sequence ID" value="PGSC0003DMT400031946"/>
    <property type="gene ID" value="PGSC0003DMG400012257"/>
</dbReference>
<dbReference type="eggNOG" id="ENOG502QRN8">
    <property type="taxonomic scope" value="Eukaryota"/>
</dbReference>
<evidence type="ECO:0000313" key="3">
    <source>
        <dbReference type="Proteomes" id="UP000011115"/>
    </source>
</evidence>
<dbReference type="Pfam" id="PF07889">
    <property type="entry name" value="DUF1664"/>
    <property type="match status" value="1"/>
</dbReference>
<dbReference type="PANTHER" id="PTHR46667:SF1">
    <property type="entry name" value="OS09G0482740 PROTEIN"/>
    <property type="match status" value="1"/>
</dbReference>
<organism evidence="2 3">
    <name type="scientific">Solanum tuberosum</name>
    <name type="common">Potato</name>
    <dbReference type="NCBI Taxonomy" id="4113"/>
    <lineage>
        <taxon>Eukaryota</taxon>
        <taxon>Viridiplantae</taxon>
        <taxon>Streptophyta</taxon>
        <taxon>Embryophyta</taxon>
        <taxon>Tracheophyta</taxon>
        <taxon>Spermatophyta</taxon>
        <taxon>Magnoliopsida</taxon>
        <taxon>eudicotyledons</taxon>
        <taxon>Gunneridae</taxon>
        <taxon>Pentapetalae</taxon>
        <taxon>asterids</taxon>
        <taxon>lamiids</taxon>
        <taxon>Solanales</taxon>
        <taxon>Solanaceae</taxon>
        <taxon>Solanoideae</taxon>
        <taxon>Solaneae</taxon>
        <taxon>Solanum</taxon>
    </lineage>
</organism>
<dbReference type="OrthoDB" id="544175at2759"/>
<dbReference type="Gramene" id="PGSC0003DMT400031946">
    <property type="protein sequence ID" value="PGSC0003DMT400031946"/>
    <property type="gene ID" value="PGSC0003DMG400012257"/>
</dbReference>
<dbReference type="ExpressionAtlas" id="M1AWK1">
    <property type="expression patterns" value="baseline and differential"/>
</dbReference>
<dbReference type="Proteomes" id="UP000011115">
    <property type="component" value="Unassembled WGS sequence"/>
</dbReference>
<feature type="domain" description="DUF1664" evidence="1">
    <location>
        <begin position="61"/>
        <end position="161"/>
    </location>
</feature>
<reference evidence="3" key="1">
    <citation type="journal article" date="2011" name="Nature">
        <title>Genome sequence and analysis of the tuber crop potato.</title>
        <authorList>
            <consortium name="The Potato Genome Sequencing Consortium"/>
        </authorList>
    </citation>
    <scope>NUCLEOTIDE SEQUENCE [LARGE SCALE GENOMIC DNA]</scope>
    <source>
        <strain evidence="3">cv. DM1-3 516 R44</strain>
    </source>
</reference>
<dbReference type="AlphaFoldDB" id="M1AWK1"/>
<evidence type="ECO:0000313" key="2">
    <source>
        <dbReference type="EnsemblPlants" id="PGSC0003DMT400031946"/>
    </source>
</evidence>
<proteinExistence type="predicted"/>
<accession>M1AWK1</accession>
<keyword evidence="3" id="KW-1185">Reference proteome</keyword>